<dbReference type="PANTHER" id="PTHR45817:SF4">
    <property type="entry name" value="LYSYL OXIDASE-LIKE-RELATED"/>
    <property type="match status" value="1"/>
</dbReference>
<dbReference type="STRING" id="283909.R7TZG4"/>
<evidence type="ECO:0000256" key="1">
    <source>
        <dbReference type="ARBA" id="ARBA00022729"/>
    </source>
</evidence>
<reference evidence="9" key="1">
    <citation type="submission" date="2012-12" db="EMBL/GenBank/DDBJ databases">
        <authorList>
            <person name="Hellsten U."/>
            <person name="Grimwood J."/>
            <person name="Chapman J.A."/>
            <person name="Shapiro H."/>
            <person name="Aerts A."/>
            <person name="Otillar R.P."/>
            <person name="Terry A.Y."/>
            <person name="Boore J.L."/>
            <person name="Simakov O."/>
            <person name="Marletaz F."/>
            <person name="Cho S.-J."/>
            <person name="Edsinger-Gonzales E."/>
            <person name="Havlak P."/>
            <person name="Kuo D.-H."/>
            <person name="Larsson T."/>
            <person name="Lv J."/>
            <person name="Arendt D."/>
            <person name="Savage R."/>
            <person name="Osoegawa K."/>
            <person name="de Jong P."/>
            <person name="Lindberg D.R."/>
            <person name="Seaver E.C."/>
            <person name="Weisblat D.A."/>
            <person name="Putnam N.H."/>
            <person name="Grigoriev I.V."/>
            <person name="Rokhsar D.S."/>
        </authorList>
    </citation>
    <scope>NUCLEOTIDE SEQUENCE</scope>
    <source>
        <strain evidence="9">I ESC-2004</strain>
    </source>
</reference>
<name>R7TZG4_CAPTE</name>
<evidence type="ECO:0000256" key="4">
    <source>
        <dbReference type="SAM" id="MobiDB-lite"/>
    </source>
</evidence>
<feature type="signal peptide" evidence="5">
    <location>
        <begin position="1"/>
        <end position="16"/>
    </location>
</feature>
<evidence type="ECO:0000259" key="6">
    <source>
        <dbReference type="PROSITE" id="PS50287"/>
    </source>
</evidence>
<accession>R7TZG4</accession>
<evidence type="ECO:0000313" key="8">
    <source>
        <dbReference type="EnsemblMetazoa" id="CapteP142796"/>
    </source>
</evidence>
<keyword evidence="1 5" id="KW-0732">Signal</keyword>
<feature type="compositionally biased region" description="Polar residues" evidence="4">
    <location>
        <begin position="153"/>
        <end position="163"/>
    </location>
</feature>
<dbReference type="PROSITE" id="PS00420">
    <property type="entry name" value="SRCR_1"/>
    <property type="match status" value="1"/>
</dbReference>
<dbReference type="GO" id="GO:0005507">
    <property type="term" value="F:copper ion binding"/>
    <property type="evidence" value="ECO:0007669"/>
    <property type="project" value="InterPro"/>
</dbReference>
<feature type="disulfide bond" evidence="3">
    <location>
        <begin position="62"/>
        <end position="123"/>
    </location>
</feature>
<dbReference type="AlphaFoldDB" id="R7TZG4"/>
<feature type="domain" description="SRCR" evidence="6">
    <location>
        <begin position="167"/>
        <end position="269"/>
    </location>
</feature>
<dbReference type="InterPro" id="IPR050912">
    <property type="entry name" value="LOX-like_protein"/>
</dbReference>
<protein>
    <recommendedName>
        <fullName evidence="6">SRCR domain-containing protein</fullName>
    </recommendedName>
</protein>
<feature type="domain" description="SRCR" evidence="6">
    <location>
        <begin position="24"/>
        <end position="124"/>
    </location>
</feature>
<reference evidence="8" key="3">
    <citation type="submission" date="2015-06" db="UniProtKB">
        <authorList>
            <consortium name="EnsemblMetazoa"/>
        </authorList>
    </citation>
    <scope>IDENTIFICATION</scope>
</reference>
<dbReference type="OrthoDB" id="547291at2759"/>
<dbReference type="GO" id="GO:0004720">
    <property type="term" value="F:protein-lysine 6-oxidase activity"/>
    <property type="evidence" value="ECO:0007669"/>
    <property type="project" value="TreeGrafter"/>
</dbReference>
<dbReference type="Proteomes" id="UP000014760">
    <property type="component" value="Unassembled WGS sequence"/>
</dbReference>
<dbReference type="FunFam" id="3.10.250.10:FF:000001">
    <property type="entry name" value="Lysyl oxidase 4 isoform X1"/>
    <property type="match status" value="2"/>
</dbReference>
<dbReference type="InterPro" id="IPR001695">
    <property type="entry name" value="Lysyl_oxidase"/>
</dbReference>
<feature type="disulfide bond" evidence="3">
    <location>
        <begin position="93"/>
        <end position="103"/>
    </location>
</feature>
<keyword evidence="2 3" id="KW-1015">Disulfide bond</keyword>
<dbReference type="Gene3D" id="3.10.250.10">
    <property type="entry name" value="SRCR-like domain"/>
    <property type="match status" value="2"/>
</dbReference>
<reference evidence="7 9" key="2">
    <citation type="journal article" date="2013" name="Nature">
        <title>Insights into bilaterian evolution from three spiralian genomes.</title>
        <authorList>
            <person name="Simakov O."/>
            <person name="Marletaz F."/>
            <person name="Cho S.J."/>
            <person name="Edsinger-Gonzales E."/>
            <person name="Havlak P."/>
            <person name="Hellsten U."/>
            <person name="Kuo D.H."/>
            <person name="Larsson T."/>
            <person name="Lv J."/>
            <person name="Arendt D."/>
            <person name="Savage R."/>
            <person name="Osoegawa K."/>
            <person name="de Jong P."/>
            <person name="Grimwood J."/>
            <person name="Chapman J.A."/>
            <person name="Shapiro H."/>
            <person name="Aerts A."/>
            <person name="Otillar R.P."/>
            <person name="Terry A.Y."/>
            <person name="Boore J.L."/>
            <person name="Grigoriev I.V."/>
            <person name="Lindberg D.R."/>
            <person name="Seaver E.C."/>
            <person name="Weisblat D.A."/>
            <person name="Putnam N.H."/>
            <person name="Rokhsar D.S."/>
        </authorList>
    </citation>
    <scope>NUCLEOTIDE SEQUENCE</scope>
    <source>
        <strain evidence="7 9">I ESC-2004</strain>
    </source>
</reference>
<evidence type="ECO:0000313" key="7">
    <source>
        <dbReference type="EMBL" id="ELT99164.1"/>
    </source>
</evidence>
<dbReference type="PROSITE" id="PS50287">
    <property type="entry name" value="SRCR_2"/>
    <property type="match status" value="2"/>
</dbReference>
<sequence>MIIAVGLIVLLASAHGDVPADGSLRLTGGAMETTGNVMVFYQGKWGIVCDDGWSLRAADVVCRSLGYLRALGHTDQAYFGTPNEDVFLDNVRCRGDESSLLECDRNPWHDHDCEKSEAAGVFCAPLPGSLSSPLRVNVSNSTPRITSPHEQHTPTQGPETNSIRMPIRLRGGRNEDEGRVEVRVQGHWGAICGDHWTLLEATVVCKQVGKGHARSAVMSSVFGGEHLAKVLSGIDCMGEEDSLDECSHARRSHDIACPEQDFIAGVVCTHELPDLVPNATLLESSTYLQDKQMYYLTCAMEENCASASAYEIKKTVRDWHIHQRRLMRFSSSTWNFGTADFRPESNKADWEWHLCHMHFHSMEVFAHYDLLDLQHNKVAEGHKASFCLEDVQCLPGKQKKFACKGYGDQGISVGCADDYLHDIDCQWIDITDLKPGTYIFRVHINPNNHVAELSYSNNAVHCDLSYTGLSVTVTNCENGPI</sequence>
<dbReference type="InterPro" id="IPR036772">
    <property type="entry name" value="SRCR-like_dom_sf"/>
</dbReference>
<dbReference type="PANTHER" id="PTHR45817">
    <property type="entry name" value="LYSYL OXIDASE-LIKE-RELATED"/>
    <property type="match status" value="1"/>
</dbReference>
<feature type="region of interest" description="Disordered" evidence="4">
    <location>
        <begin position="139"/>
        <end position="163"/>
    </location>
</feature>
<dbReference type="SMART" id="SM00202">
    <property type="entry name" value="SR"/>
    <property type="match status" value="2"/>
</dbReference>
<dbReference type="PRINTS" id="PR00258">
    <property type="entry name" value="SPERACTRCPTR"/>
</dbReference>
<dbReference type="PRINTS" id="PR00074">
    <property type="entry name" value="LYSYLOXIDASE"/>
</dbReference>
<evidence type="ECO:0000256" key="5">
    <source>
        <dbReference type="SAM" id="SignalP"/>
    </source>
</evidence>
<evidence type="ECO:0000256" key="3">
    <source>
        <dbReference type="PROSITE-ProRule" id="PRU00196"/>
    </source>
</evidence>
<feature type="disulfide bond" evidence="3">
    <location>
        <begin position="49"/>
        <end position="113"/>
    </location>
</feature>
<dbReference type="Pfam" id="PF01186">
    <property type="entry name" value="Lysyl_oxidase"/>
    <property type="match status" value="1"/>
</dbReference>
<dbReference type="InterPro" id="IPR001190">
    <property type="entry name" value="SRCR"/>
</dbReference>
<feature type="chain" id="PRO_5008787494" description="SRCR domain-containing protein" evidence="5">
    <location>
        <begin position="17"/>
        <end position="481"/>
    </location>
</feature>
<dbReference type="HOGENOM" id="CLU_002555_3_0_1"/>
<organism evidence="7">
    <name type="scientific">Capitella teleta</name>
    <name type="common">Polychaete worm</name>
    <dbReference type="NCBI Taxonomy" id="283909"/>
    <lineage>
        <taxon>Eukaryota</taxon>
        <taxon>Metazoa</taxon>
        <taxon>Spiralia</taxon>
        <taxon>Lophotrochozoa</taxon>
        <taxon>Annelida</taxon>
        <taxon>Polychaeta</taxon>
        <taxon>Sedentaria</taxon>
        <taxon>Scolecida</taxon>
        <taxon>Capitellidae</taxon>
        <taxon>Capitella</taxon>
    </lineage>
</organism>
<evidence type="ECO:0000256" key="2">
    <source>
        <dbReference type="ARBA" id="ARBA00023157"/>
    </source>
</evidence>
<dbReference type="SUPFAM" id="SSF56487">
    <property type="entry name" value="SRCR-like"/>
    <property type="match status" value="2"/>
</dbReference>
<dbReference type="GO" id="GO:0005615">
    <property type="term" value="C:extracellular space"/>
    <property type="evidence" value="ECO:0007669"/>
    <property type="project" value="TreeGrafter"/>
</dbReference>
<dbReference type="GO" id="GO:0016020">
    <property type="term" value="C:membrane"/>
    <property type="evidence" value="ECO:0007669"/>
    <property type="project" value="InterPro"/>
</dbReference>
<comment type="caution">
    <text evidence="3">Lacks conserved residue(s) required for the propagation of feature annotation.</text>
</comment>
<dbReference type="Pfam" id="PF00530">
    <property type="entry name" value="SRCR"/>
    <property type="match status" value="2"/>
</dbReference>
<proteinExistence type="predicted"/>
<gene>
    <name evidence="7" type="ORF">CAPTEDRAFT_142796</name>
</gene>
<keyword evidence="9" id="KW-1185">Reference proteome</keyword>
<dbReference type="EnsemblMetazoa" id="CapteT142796">
    <property type="protein sequence ID" value="CapteP142796"/>
    <property type="gene ID" value="CapteG142796"/>
</dbReference>
<feature type="disulfide bond" evidence="3">
    <location>
        <begin position="236"/>
        <end position="246"/>
    </location>
</feature>
<dbReference type="OMA" id="HMCHMHF"/>
<dbReference type="EMBL" id="AMQN01010149">
    <property type="status" value="NOT_ANNOTATED_CDS"/>
    <property type="molecule type" value="Genomic_DNA"/>
</dbReference>
<dbReference type="EMBL" id="KB307163">
    <property type="protein sequence ID" value="ELT99164.1"/>
    <property type="molecule type" value="Genomic_DNA"/>
</dbReference>
<evidence type="ECO:0000313" key="9">
    <source>
        <dbReference type="Proteomes" id="UP000014760"/>
    </source>
</evidence>
<dbReference type="FunCoup" id="R7TZG4">
    <property type="interactions" value="66"/>
</dbReference>